<dbReference type="PANTHER" id="PTHR34236">
    <property type="entry name" value="DIMETHYL SULFOXIDE REDUCTASE TRANSCRIPTIONAL ACTIVATOR"/>
    <property type="match status" value="1"/>
</dbReference>
<keyword evidence="1" id="KW-0805">Transcription regulation</keyword>
<evidence type="ECO:0000256" key="2">
    <source>
        <dbReference type="ARBA" id="ARBA00023163"/>
    </source>
</evidence>
<accession>A0A1H8UQA9</accession>
<dbReference type="Pfam" id="PF24277">
    <property type="entry name" value="DmsR_N"/>
    <property type="match status" value="1"/>
</dbReference>
<keyword evidence="6" id="KW-1185">Reference proteome</keyword>
<proteinExistence type="predicted"/>
<evidence type="ECO:0000313" key="6">
    <source>
        <dbReference type="Proteomes" id="UP000199126"/>
    </source>
</evidence>
<dbReference type="InterPro" id="IPR007050">
    <property type="entry name" value="HTH_bacterioopsin"/>
</dbReference>
<dbReference type="AlphaFoldDB" id="A0A1H8UQA9"/>
<keyword evidence="2" id="KW-0804">Transcription</keyword>
<sequence length="208" mass="23273">MAEGIHAEIELACKGACSIAALSENSTISSVKRGNPNGSDLEPVEFTVESGDDPGNMEPLFSYESKRVYRTHRHVDHTCPCDHIEQYDCLVRDVYAEHGQLRLTFFTYDTETLRQIIAELEAAYGTVHIRRLTQSQMSDGDSSLVFLDRSLFTRRQLEILEVAHEMGYFEYPKGANAKEVAAEIGVSRSTFVEHLSAAQTKLLNQLLG</sequence>
<dbReference type="InterPro" id="IPR036388">
    <property type="entry name" value="WH-like_DNA-bd_sf"/>
</dbReference>
<feature type="domain" description="HTH bat-type" evidence="3">
    <location>
        <begin position="152"/>
        <end position="203"/>
    </location>
</feature>
<feature type="domain" description="DmsR-like N-terminal" evidence="4">
    <location>
        <begin position="1"/>
        <end position="135"/>
    </location>
</feature>
<evidence type="ECO:0000313" key="5">
    <source>
        <dbReference type="EMBL" id="SEP05399.1"/>
    </source>
</evidence>
<dbReference type="Proteomes" id="UP000199126">
    <property type="component" value="Unassembled WGS sequence"/>
</dbReference>
<protein>
    <submittedName>
        <fullName evidence="5">Uncharacterized protein</fullName>
    </submittedName>
</protein>
<name>A0A1H8UQA9_9EURY</name>
<organism evidence="5 6">
    <name type="scientific">Halogranum amylolyticum</name>
    <dbReference type="NCBI Taxonomy" id="660520"/>
    <lineage>
        <taxon>Archaea</taxon>
        <taxon>Methanobacteriati</taxon>
        <taxon>Methanobacteriota</taxon>
        <taxon>Stenosarchaea group</taxon>
        <taxon>Halobacteria</taxon>
        <taxon>Halobacteriales</taxon>
        <taxon>Haloferacaceae</taxon>
    </lineage>
</organism>
<dbReference type="EMBL" id="FODV01000012">
    <property type="protein sequence ID" value="SEP05399.1"/>
    <property type="molecule type" value="Genomic_DNA"/>
</dbReference>
<dbReference type="OrthoDB" id="168808at2157"/>
<evidence type="ECO:0000256" key="1">
    <source>
        <dbReference type="ARBA" id="ARBA00023015"/>
    </source>
</evidence>
<gene>
    <name evidence="5" type="ORF">SAMN04487948_11232</name>
</gene>
<evidence type="ECO:0000259" key="3">
    <source>
        <dbReference type="Pfam" id="PF04967"/>
    </source>
</evidence>
<dbReference type="RefSeq" id="WP_170864848.1">
    <property type="nucleotide sequence ID" value="NZ_FODV01000012.1"/>
</dbReference>
<dbReference type="Gene3D" id="1.10.10.10">
    <property type="entry name" value="Winged helix-like DNA-binding domain superfamily/Winged helix DNA-binding domain"/>
    <property type="match status" value="1"/>
</dbReference>
<reference evidence="6" key="1">
    <citation type="submission" date="2016-10" db="EMBL/GenBank/DDBJ databases">
        <authorList>
            <person name="Varghese N."/>
            <person name="Submissions S."/>
        </authorList>
    </citation>
    <scope>NUCLEOTIDE SEQUENCE [LARGE SCALE GENOMIC DNA]</scope>
    <source>
        <strain evidence="6">CGMCC 1.10121</strain>
    </source>
</reference>
<dbReference type="PANTHER" id="PTHR34236:SF1">
    <property type="entry name" value="DIMETHYL SULFOXIDE REDUCTASE TRANSCRIPTIONAL ACTIVATOR"/>
    <property type="match status" value="1"/>
</dbReference>
<dbReference type="Pfam" id="PF04967">
    <property type="entry name" value="HTH_10"/>
    <property type="match status" value="1"/>
</dbReference>
<dbReference type="InterPro" id="IPR056433">
    <property type="entry name" value="DmsR-like_N"/>
</dbReference>
<evidence type="ECO:0000259" key="4">
    <source>
        <dbReference type="Pfam" id="PF24277"/>
    </source>
</evidence>